<dbReference type="AlphaFoldDB" id="A0A220UJ79"/>
<sequence>MSLKKFTQYKLLFLMLLSLGILLPFIPDQAYHIPGPDIATQNLHVIEFNDQGQPHNDGQWQGLKARILQPNNGTAPELLIFVHGWHHSANPTDENFVAFEQFYQQMAASDSQRNLLGLYIGWRGDKLDPFWLDGSEDATSWIEPLDFPTILQRKAVAKRIGQTGLSQLLDKLDGLVAEHQLLRYTVIGHSLGGLVVLHASKDRIKAAIDNEQDNPNLFLLLNPAAPAQDFKPLDTLMSLDRQKPSMVVLQSKGDFAVKEAFNYIKDGERALGNSWAITHDIDKCSGGNCSTPMKMPSALMAHDQIPGCMMTLPHSGWKIRARLQARRSVQTCPDANMQAVWVLAVSDEIVSGHNGILTSDHAKALSEVMGMIDLYRNQLPKHAVESPANEDLATLAPDSEAASSSDTQTNTPAEPVVLVEPLPEGEQPKPQDSTDSQEAPEKQTPIEQGLPIVPPSDEHTPPQAMDGKSNEVSGDTKQEEAETTATPPAINAESQTNAQPPINTEPQTEINNTKDTQPNEPTQPQPKVETE</sequence>
<proteinExistence type="predicted"/>
<evidence type="ECO:0000256" key="1">
    <source>
        <dbReference type="SAM" id="MobiDB-lite"/>
    </source>
</evidence>
<keyword evidence="3" id="KW-1185">Reference proteome</keyword>
<dbReference type="KEGG" id="sbj:CF168_02185"/>
<name>A0A220UJ79_9GAMM</name>
<dbReference type="InterPro" id="IPR029058">
    <property type="entry name" value="AB_hydrolase_fold"/>
</dbReference>
<evidence type="ECO:0000313" key="2">
    <source>
        <dbReference type="EMBL" id="ASK67753.1"/>
    </source>
</evidence>
<dbReference type="RefSeq" id="WP_089066807.1">
    <property type="nucleotide sequence ID" value="NZ_CP022358.1"/>
</dbReference>
<dbReference type="Gene3D" id="3.40.50.1820">
    <property type="entry name" value="alpha/beta hydrolase"/>
    <property type="match status" value="1"/>
</dbReference>
<dbReference type="Proteomes" id="UP000198367">
    <property type="component" value="Chromosome"/>
</dbReference>
<accession>A0A220UJ79</accession>
<reference evidence="2 3" key="1">
    <citation type="submission" date="2017-07" db="EMBL/GenBank/DDBJ databases">
        <title>Phenotypical and genomic characterization of a clinical isolate of Shewanella bicestrii sp. nov. producing an extended-spectrum beta-lactamase and a new oxacillinase variant.</title>
        <authorList>
            <person name="Jousset A.B."/>
            <person name="Bonnin R.A."/>
            <person name="Girlich D."/>
            <person name="Dabos L."/>
            <person name="Potron A."/>
            <person name="Dortet L."/>
            <person name="Glaser P."/>
            <person name="Naas T."/>
        </authorList>
    </citation>
    <scope>NUCLEOTIDE SEQUENCE [LARGE SCALE GENOMIC DNA]</scope>
    <source>
        <strain evidence="2 3">JAB-1</strain>
    </source>
</reference>
<feature type="region of interest" description="Disordered" evidence="1">
    <location>
        <begin position="421"/>
        <end position="531"/>
    </location>
</feature>
<evidence type="ECO:0000313" key="3">
    <source>
        <dbReference type="Proteomes" id="UP000198367"/>
    </source>
</evidence>
<gene>
    <name evidence="2" type="ORF">CF168_02185</name>
</gene>
<organism evidence="2 3">
    <name type="scientific">Shewanella bicestrii</name>
    <dbReference type="NCBI Taxonomy" id="2018305"/>
    <lineage>
        <taxon>Bacteria</taxon>
        <taxon>Pseudomonadati</taxon>
        <taxon>Pseudomonadota</taxon>
        <taxon>Gammaproteobacteria</taxon>
        <taxon>Alteromonadales</taxon>
        <taxon>Shewanellaceae</taxon>
        <taxon>Shewanella</taxon>
    </lineage>
</organism>
<dbReference type="EMBL" id="CP022358">
    <property type="protein sequence ID" value="ASK67753.1"/>
    <property type="molecule type" value="Genomic_DNA"/>
</dbReference>
<dbReference type="SUPFAM" id="SSF53474">
    <property type="entry name" value="alpha/beta-Hydrolases"/>
    <property type="match status" value="1"/>
</dbReference>
<feature type="compositionally biased region" description="Polar residues" evidence="1">
    <location>
        <begin position="492"/>
        <end position="522"/>
    </location>
</feature>
<protein>
    <submittedName>
        <fullName evidence="2">Thioesterase</fullName>
    </submittedName>
</protein>